<sequence>MQSVKAGFIENYTASVGGTQSKGAVKNSKGSFEDIITGSLKANKNDAADNSNAAKAVPNKTSYEAPQDVNTSQGNSQVKPDDAASGKADNTNTQGNASQPVDQLQDESVPSIPQEQNVPAELPVMKPEDSINAGIQELLNTIKDSMKQKLGISEDDFNKALEALGLTPLNLLDVNNLKQFLLKVSNNDDMSAFLTNEDLGNSLKELMNVCNTIQEQFPALKEQLPVLNQPAVMTAENKVPQELQTETDTNDVAEPEEKIDITVVRSGKQAENRPSEENKADSQKTGQNLSATELLIHNLAVNTGGDQAIFTDQLTKVQQIREITTQILDAVRINIKPDQTSMELQLNPENLGKINLTVVSKEGVLTAKFVTGTETAKEAIESQLQVFKENLNNQGLKVENVEVTVSYSAFDQKEQGFQGEGGKESQERSRNRAFRGLDEINEPLADTVVEENASLGGLEENTSSVDYTV</sequence>
<feature type="compositionally biased region" description="Basic and acidic residues" evidence="1">
    <location>
        <begin position="268"/>
        <end position="282"/>
    </location>
</feature>
<accession>A0A1M6NFK4</accession>
<keyword evidence="3" id="KW-0282">Flagellum</keyword>
<dbReference type="STRING" id="1121322.SAMN02745136_01288"/>
<evidence type="ECO:0000259" key="2">
    <source>
        <dbReference type="Pfam" id="PF02120"/>
    </source>
</evidence>
<feature type="compositionally biased region" description="Basic and acidic residues" evidence="1">
    <location>
        <begin position="421"/>
        <end position="438"/>
    </location>
</feature>
<keyword evidence="4" id="KW-1185">Reference proteome</keyword>
<feature type="compositionally biased region" description="Polar residues" evidence="1">
    <location>
        <begin position="460"/>
        <end position="469"/>
    </location>
</feature>
<feature type="region of interest" description="Disordered" evidence="1">
    <location>
        <begin position="1"/>
        <end position="109"/>
    </location>
</feature>
<gene>
    <name evidence="3" type="ORF">SAMN02745136_01288</name>
</gene>
<keyword evidence="3" id="KW-0969">Cilium</keyword>
<dbReference type="Pfam" id="PF02120">
    <property type="entry name" value="Flg_hook"/>
    <property type="match status" value="1"/>
</dbReference>
<reference evidence="3 4" key="1">
    <citation type="submission" date="2016-11" db="EMBL/GenBank/DDBJ databases">
        <authorList>
            <person name="Jaros S."/>
            <person name="Januszkiewicz K."/>
            <person name="Wedrychowicz H."/>
        </authorList>
    </citation>
    <scope>NUCLEOTIDE SEQUENCE [LARGE SCALE GENOMIC DNA]</scope>
    <source>
        <strain evidence="3 4">DSM 15929</strain>
    </source>
</reference>
<feature type="compositionally biased region" description="Polar residues" evidence="1">
    <location>
        <begin position="59"/>
        <end position="78"/>
    </location>
</feature>
<keyword evidence="3" id="KW-0966">Cell projection</keyword>
<dbReference type="CDD" id="cd17470">
    <property type="entry name" value="T3SS_Flik_C"/>
    <property type="match status" value="1"/>
</dbReference>
<feature type="compositionally biased region" description="Polar residues" evidence="1">
    <location>
        <begin position="88"/>
        <end position="109"/>
    </location>
</feature>
<evidence type="ECO:0000313" key="3">
    <source>
        <dbReference type="EMBL" id="SHJ94477.1"/>
    </source>
</evidence>
<dbReference type="RefSeq" id="WP_073274058.1">
    <property type="nucleotide sequence ID" value="NZ_FRAC01000008.1"/>
</dbReference>
<evidence type="ECO:0000313" key="4">
    <source>
        <dbReference type="Proteomes" id="UP000184386"/>
    </source>
</evidence>
<dbReference type="OrthoDB" id="1780022at2"/>
<dbReference type="Gene3D" id="3.30.750.140">
    <property type="match status" value="1"/>
</dbReference>
<protein>
    <submittedName>
        <fullName evidence="3">Flagellar hook-length control protein FliK</fullName>
    </submittedName>
</protein>
<feature type="domain" description="Flagellar hook-length control protein-like C-terminal" evidence="2">
    <location>
        <begin position="334"/>
        <end position="405"/>
    </location>
</feature>
<dbReference type="Proteomes" id="UP000184386">
    <property type="component" value="Unassembled WGS sequence"/>
</dbReference>
<name>A0A1M6NFK4_9FIRM</name>
<dbReference type="EMBL" id="FRAC01000008">
    <property type="protein sequence ID" value="SHJ94477.1"/>
    <property type="molecule type" value="Genomic_DNA"/>
</dbReference>
<evidence type="ECO:0000256" key="1">
    <source>
        <dbReference type="SAM" id="MobiDB-lite"/>
    </source>
</evidence>
<proteinExistence type="predicted"/>
<dbReference type="InterPro" id="IPR038610">
    <property type="entry name" value="FliK-like_C_sf"/>
</dbReference>
<dbReference type="AlphaFoldDB" id="A0A1M6NFK4"/>
<dbReference type="InterPro" id="IPR021136">
    <property type="entry name" value="Flagellar_hook_control-like_C"/>
</dbReference>
<feature type="region of interest" description="Disordered" evidence="1">
    <location>
        <begin position="414"/>
        <end position="469"/>
    </location>
</feature>
<feature type="region of interest" description="Disordered" evidence="1">
    <location>
        <begin position="265"/>
        <end position="286"/>
    </location>
</feature>
<feature type="compositionally biased region" description="Polar residues" evidence="1">
    <location>
        <begin position="12"/>
        <end position="22"/>
    </location>
</feature>
<organism evidence="3 4">
    <name type="scientific">Anaerocolumna jejuensis DSM 15929</name>
    <dbReference type="NCBI Taxonomy" id="1121322"/>
    <lineage>
        <taxon>Bacteria</taxon>
        <taxon>Bacillati</taxon>
        <taxon>Bacillota</taxon>
        <taxon>Clostridia</taxon>
        <taxon>Lachnospirales</taxon>
        <taxon>Lachnospiraceae</taxon>
        <taxon>Anaerocolumna</taxon>
    </lineage>
</organism>